<dbReference type="EMBL" id="JABFDY010000007">
    <property type="protein sequence ID" value="KAF7705716.1"/>
    <property type="molecule type" value="Genomic_DNA"/>
</dbReference>
<dbReference type="GO" id="GO:0000139">
    <property type="term" value="C:Golgi membrane"/>
    <property type="evidence" value="ECO:0007669"/>
    <property type="project" value="TreeGrafter"/>
</dbReference>
<comment type="caution">
    <text evidence="2">The sequence shown here is derived from an EMBL/GenBank/DDBJ whole genome shotgun (WGS) entry which is preliminary data.</text>
</comment>
<organism evidence="2 3">
    <name type="scientific">Silurus meridionalis</name>
    <name type="common">Southern catfish</name>
    <name type="synonym">Silurus soldatovi meridionalis</name>
    <dbReference type="NCBI Taxonomy" id="175797"/>
    <lineage>
        <taxon>Eukaryota</taxon>
        <taxon>Metazoa</taxon>
        <taxon>Chordata</taxon>
        <taxon>Craniata</taxon>
        <taxon>Vertebrata</taxon>
        <taxon>Euteleostomi</taxon>
        <taxon>Actinopterygii</taxon>
        <taxon>Neopterygii</taxon>
        <taxon>Teleostei</taxon>
        <taxon>Ostariophysi</taxon>
        <taxon>Siluriformes</taxon>
        <taxon>Siluridae</taxon>
        <taxon>Silurus</taxon>
    </lineage>
</organism>
<keyword evidence="1" id="KW-0472">Membrane</keyword>
<dbReference type="Proteomes" id="UP000606274">
    <property type="component" value="Unassembled WGS sequence"/>
</dbReference>
<dbReference type="GO" id="GO:0005886">
    <property type="term" value="C:plasma membrane"/>
    <property type="evidence" value="ECO:0007669"/>
    <property type="project" value="TreeGrafter"/>
</dbReference>
<protein>
    <submittedName>
        <fullName evidence="2">Uncharacterized protein</fullName>
    </submittedName>
</protein>
<dbReference type="GO" id="GO:0033188">
    <property type="term" value="F:sphingomyelin synthase activity"/>
    <property type="evidence" value="ECO:0007669"/>
    <property type="project" value="TreeGrafter"/>
</dbReference>
<reference evidence="2" key="1">
    <citation type="submission" date="2020-08" db="EMBL/GenBank/DDBJ databases">
        <title>Chromosome-level assembly of Southern catfish (Silurus meridionalis) provides insights into visual adaptation to the nocturnal and benthic lifestyles.</title>
        <authorList>
            <person name="Zhang Y."/>
            <person name="Wang D."/>
            <person name="Peng Z."/>
        </authorList>
    </citation>
    <scope>NUCLEOTIDE SEQUENCE</scope>
    <source>
        <strain evidence="2">SWU-2019-XX</strain>
        <tissue evidence="2">Muscle</tissue>
    </source>
</reference>
<evidence type="ECO:0000313" key="3">
    <source>
        <dbReference type="Proteomes" id="UP000606274"/>
    </source>
</evidence>
<dbReference type="AlphaFoldDB" id="A0A8T0BJM8"/>
<dbReference type="PANTHER" id="PTHR21290">
    <property type="entry name" value="SPHINGOMYELIN SYNTHETASE"/>
    <property type="match status" value="1"/>
</dbReference>
<sequence>MVVDDAGMVVADVGMVVDGGGCCGMVVQGVDWLCNGESVRDRDRDSVSDVLGGEQFSYSNGKQKQQNRRLDPEYWKTALSSVYVTLVFGFTSFVMVIVHERVPDMRTYPPLPDIFLDSVPRIPGPSPWQRRVE</sequence>
<dbReference type="InterPro" id="IPR045221">
    <property type="entry name" value="Sphingomyelin_synth-like"/>
</dbReference>
<keyword evidence="1" id="KW-1133">Transmembrane helix</keyword>
<dbReference type="GO" id="GO:0005789">
    <property type="term" value="C:endoplasmic reticulum membrane"/>
    <property type="evidence" value="ECO:0007669"/>
    <property type="project" value="TreeGrafter"/>
</dbReference>
<accession>A0A8T0BJM8</accession>
<proteinExistence type="predicted"/>
<name>A0A8T0BJM8_SILME</name>
<keyword evidence="1" id="KW-0812">Transmembrane</keyword>
<dbReference type="GO" id="GO:0046513">
    <property type="term" value="P:ceramide biosynthetic process"/>
    <property type="evidence" value="ECO:0007669"/>
    <property type="project" value="TreeGrafter"/>
</dbReference>
<feature type="transmembrane region" description="Helical" evidence="1">
    <location>
        <begin position="78"/>
        <end position="98"/>
    </location>
</feature>
<evidence type="ECO:0000256" key="1">
    <source>
        <dbReference type="SAM" id="Phobius"/>
    </source>
</evidence>
<dbReference type="GO" id="GO:0047493">
    <property type="term" value="F:ceramide cholinephosphotransferase activity"/>
    <property type="evidence" value="ECO:0007669"/>
    <property type="project" value="TreeGrafter"/>
</dbReference>
<dbReference type="PANTHER" id="PTHR21290:SF25">
    <property type="entry name" value="SPHINGOMYELIN SYNTHASE-RELATED PROTEIN 1"/>
    <property type="match status" value="1"/>
</dbReference>
<keyword evidence="3" id="KW-1185">Reference proteome</keyword>
<gene>
    <name evidence="2" type="ORF">HF521_021002</name>
</gene>
<evidence type="ECO:0000313" key="2">
    <source>
        <dbReference type="EMBL" id="KAF7705716.1"/>
    </source>
</evidence>